<evidence type="ECO:0000256" key="3">
    <source>
        <dbReference type="SAM" id="MobiDB-lite"/>
    </source>
</evidence>
<dbReference type="PANTHER" id="PTHR48051:SF1">
    <property type="entry name" value="RAS SUPPRESSOR PROTEIN 1"/>
    <property type="match status" value="1"/>
</dbReference>
<feature type="region of interest" description="Disordered" evidence="3">
    <location>
        <begin position="1"/>
        <end position="107"/>
    </location>
</feature>
<evidence type="ECO:0000256" key="1">
    <source>
        <dbReference type="ARBA" id="ARBA00022614"/>
    </source>
</evidence>
<dbReference type="GeneID" id="35443647"/>
<dbReference type="Pfam" id="PF00560">
    <property type="entry name" value="LRR_1"/>
    <property type="match status" value="2"/>
</dbReference>
<dbReference type="GO" id="GO:0005737">
    <property type="term" value="C:cytoplasm"/>
    <property type="evidence" value="ECO:0007669"/>
    <property type="project" value="TreeGrafter"/>
</dbReference>
<evidence type="ECO:0000313" key="5">
    <source>
        <dbReference type="Proteomes" id="UP000242254"/>
    </source>
</evidence>
<accession>A0A2G4T1U8</accession>
<keyword evidence="5" id="KW-1185">Reference proteome</keyword>
<dbReference type="SMART" id="SM00364">
    <property type="entry name" value="LRR_BAC"/>
    <property type="match status" value="9"/>
</dbReference>
<proteinExistence type="predicted"/>
<evidence type="ECO:0000313" key="4">
    <source>
        <dbReference type="EMBL" id="PHZ14993.1"/>
    </source>
</evidence>
<feature type="compositionally biased region" description="Polar residues" evidence="3">
    <location>
        <begin position="455"/>
        <end position="466"/>
    </location>
</feature>
<dbReference type="AlphaFoldDB" id="A0A2G4T1U8"/>
<reference evidence="4 5" key="1">
    <citation type="journal article" date="2016" name="Proc. Natl. Acad. Sci. U.S.A.">
        <title>Lipid metabolic changes in an early divergent fungus govern the establishment of a mutualistic symbiosis with endobacteria.</title>
        <authorList>
            <person name="Lastovetsky O.A."/>
            <person name="Gaspar M.L."/>
            <person name="Mondo S.J."/>
            <person name="LaButti K.M."/>
            <person name="Sandor L."/>
            <person name="Grigoriev I.V."/>
            <person name="Henry S.A."/>
            <person name="Pawlowska T.E."/>
        </authorList>
    </citation>
    <scope>NUCLEOTIDE SEQUENCE [LARGE SCALE GENOMIC DNA]</scope>
    <source>
        <strain evidence="4 5">ATCC 52813</strain>
    </source>
</reference>
<feature type="compositionally biased region" description="Low complexity" evidence="3">
    <location>
        <begin position="39"/>
        <end position="51"/>
    </location>
</feature>
<organism evidence="4 5">
    <name type="scientific">Rhizopus microsporus ATCC 52813</name>
    <dbReference type="NCBI Taxonomy" id="1340429"/>
    <lineage>
        <taxon>Eukaryota</taxon>
        <taxon>Fungi</taxon>
        <taxon>Fungi incertae sedis</taxon>
        <taxon>Mucoromycota</taxon>
        <taxon>Mucoromycotina</taxon>
        <taxon>Mucoromycetes</taxon>
        <taxon>Mucorales</taxon>
        <taxon>Mucorineae</taxon>
        <taxon>Rhizopodaceae</taxon>
        <taxon>Rhizopus</taxon>
    </lineage>
</organism>
<gene>
    <name evidence="4" type="ORF">RHIMIDRAFT_276909</name>
</gene>
<dbReference type="SMART" id="SM00369">
    <property type="entry name" value="LRR_TYP"/>
    <property type="match status" value="11"/>
</dbReference>
<protein>
    <submittedName>
        <fullName evidence="4">RNI-like protein</fullName>
    </submittedName>
</protein>
<keyword evidence="2" id="KW-0677">Repeat</keyword>
<feature type="compositionally biased region" description="Basic and acidic residues" evidence="3">
    <location>
        <begin position="478"/>
        <end position="495"/>
    </location>
</feature>
<feature type="region of interest" description="Disordered" evidence="3">
    <location>
        <begin position="455"/>
        <end position="495"/>
    </location>
</feature>
<dbReference type="PANTHER" id="PTHR48051">
    <property type="match status" value="1"/>
</dbReference>
<keyword evidence="1" id="KW-0433">Leucine-rich repeat</keyword>
<dbReference type="Proteomes" id="UP000242254">
    <property type="component" value="Unassembled WGS sequence"/>
</dbReference>
<dbReference type="InterPro" id="IPR032675">
    <property type="entry name" value="LRR_dom_sf"/>
</dbReference>
<dbReference type="PROSITE" id="PS51450">
    <property type="entry name" value="LRR"/>
    <property type="match status" value="3"/>
</dbReference>
<dbReference type="InterPro" id="IPR003591">
    <property type="entry name" value="Leu-rich_rpt_typical-subtyp"/>
</dbReference>
<sequence length="704" mass="78618">MTVGQRKPSIQPRPTKASMLRTQKQPTPSTPSPAEPKTPKTTPVSKSTVKSAGPTEGVKTFMAQQRARLAVVKQPSGRQEEEPQVVPKSSKVMTGAQRYGSSSATEKSTVAPRRLDVVIKQAKGSGKLNISSRNLDKIPDEVINMYHVDPNSVVVDFSSSGDAWYDVEELTKLIAGDNQITEIDERLGKEFAALKLIDFRVNKLKSLPDTIELLQNLTSVSLPYNEFEDVPSVLLKLKNLKELDMSHNHLHQVSLPDTSESSIEHLDLSHNTIKDIHIPNDTAVKSLVKLNLSHNKIEQLPEAILHATKLQELQVGQNRLRVLFKGEITLPSLVRLHASDNQLTQISTGSIDLPKLVEVSLGNNRMTEEGMIHLRGAPNILTLDISSNKLQDIPLAAIVCLTHLQRLDIRANDIHQLPCELGQFEELKTIHLEGNPMRVTSSMTHLIESLRSKFKSQQQENKLNEQADNSIDDDDDAAFDKDKNEKDMNDTQSRKQKVDIAKKLIMSNKQLKELPEEDLDFSNQTIPGTVLLDHNLLSTIPSSLGCISEFLVKIDLDYNCIEQFSLTIEGMVFPNLKSLKLSQNRMKQLTANGESSFPHLEELVLNNNLLTSLPDNMASILPELKILSISSNKLDNISIDMFGKKLEILNLSNNDIGYLPPELSTITTLKELTVFGNRFRVPRPAIVDQGTRAVLEFLRHRVRN</sequence>
<dbReference type="RefSeq" id="XP_023468701.1">
    <property type="nucleotide sequence ID" value="XM_023612658.1"/>
</dbReference>
<dbReference type="Pfam" id="PF13855">
    <property type="entry name" value="LRR_8"/>
    <property type="match status" value="3"/>
</dbReference>
<dbReference type="EMBL" id="KZ303845">
    <property type="protein sequence ID" value="PHZ14993.1"/>
    <property type="molecule type" value="Genomic_DNA"/>
</dbReference>
<evidence type="ECO:0000256" key="2">
    <source>
        <dbReference type="ARBA" id="ARBA00022737"/>
    </source>
</evidence>
<dbReference type="InterPro" id="IPR001611">
    <property type="entry name" value="Leu-rich_rpt"/>
</dbReference>
<dbReference type="InterPro" id="IPR050216">
    <property type="entry name" value="LRR_domain-containing"/>
</dbReference>
<dbReference type="STRING" id="1340429.A0A2G4T1U8"/>
<name>A0A2G4T1U8_RHIZD</name>
<dbReference type="SUPFAM" id="SSF52058">
    <property type="entry name" value="L domain-like"/>
    <property type="match status" value="2"/>
</dbReference>
<dbReference type="Gene3D" id="3.80.10.10">
    <property type="entry name" value="Ribonuclease Inhibitor"/>
    <property type="match status" value="3"/>
</dbReference>